<reference evidence="3" key="1">
    <citation type="submission" date="2021-09" db="EMBL/GenBank/DDBJ databases">
        <authorList>
            <consortium name="AG Swart"/>
            <person name="Singh M."/>
            <person name="Singh A."/>
            <person name="Seah K."/>
            <person name="Emmerich C."/>
        </authorList>
    </citation>
    <scope>NUCLEOTIDE SEQUENCE</scope>
    <source>
        <strain evidence="3">ATCC30299</strain>
    </source>
</reference>
<gene>
    <name evidence="3" type="ORF">BSTOLATCC_MIC7179</name>
</gene>
<dbReference type="GO" id="GO:0003924">
    <property type="term" value="F:GTPase activity"/>
    <property type="evidence" value="ECO:0007669"/>
    <property type="project" value="InterPro"/>
</dbReference>
<dbReference type="EMBL" id="CAJZBQ010000008">
    <property type="protein sequence ID" value="CAG9312653.1"/>
    <property type="molecule type" value="Genomic_DNA"/>
</dbReference>
<organism evidence="3 4">
    <name type="scientific">Blepharisma stoltei</name>
    <dbReference type="NCBI Taxonomy" id="1481888"/>
    <lineage>
        <taxon>Eukaryota</taxon>
        <taxon>Sar</taxon>
        <taxon>Alveolata</taxon>
        <taxon>Ciliophora</taxon>
        <taxon>Postciliodesmatophora</taxon>
        <taxon>Heterotrichea</taxon>
        <taxon>Heterotrichida</taxon>
        <taxon>Blepharismidae</taxon>
        <taxon>Blepharisma</taxon>
    </lineage>
</organism>
<dbReference type="AlphaFoldDB" id="A0AAU9IWF3"/>
<dbReference type="PRINTS" id="PR00449">
    <property type="entry name" value="RASTRNSFRMNG"/>
</dbReference>
<name>A0AAU9IWF3_9CILI</name>
<protein>
    <submittedName>
        <fullName evidence="3">Uncharacterized protein</fullName>
    </submittedName>
</protein>
<keyword evidence="2" id="KW-0342">GTP-binding</keyword>
<dbReference type="SUPFAM" id="SSF52540">
    <property type="entry name" value="P-loop containing nucleoside triphosphate hydrolases"/>
    <property type="match status" value="1"/>
</dbReference>
<dbReference type="PROSITE" id="PS51420">
    <property type="entry name" value="RHO"/>
    <property type="match status" value="1"/>
</dbReference>
<dbReference type="SMART" id="SM00173">
    <property type="entry name" value="RAS"/>
    <property type="match status" value="1"/>
</dbReference>
<dbReference type="InterPro" id="IPR027417">
    <property type="entry name" value="P-loop_NTPase"/>
</dbReference>
<evidence type="ECO:0000313" key="4">
    <source>
        <dbReference type="Proteomes" id="UP001162131"/>
    </source>
</evidence>
<keyword evidence="1" id="KW-0547">Nucleotide-binding</keyword>
<dbReference type="FunFam" id="3.40.50.300:FF:001329">
    <property type="entry name" value="Small GTP-binding protein, putative"/>
    <property type="match status" value="1"/>
</dbReference>
<dbReference type="CDD" id="cd00154">
    <property type="entry name" value="Rab"/>
    <property type="match status" value="1"/>
</dbReference>
<dbReference type="InterPro" id="IPR005225">
    <property type="entry name" value="Small_GTP-bd"/>
</dbReference>
<dbReference type="Proteomes" id="UP001162131">
    <property type="component" value="Unassembled WGS sequence"/>
</dbReference>
<dbReference type="SMART" id="SM00174">
    <property type="entry name" value="RHO"/>
    <property type="match status" value="1"/>
</dbReference>
<comment type="caution">
    <text evidence="3">The sequence shown here is derived from an EMBL/GenBank/DDBJ whole genome shotgun (WGS) entry which is preliminary data.</text>
</comment>
<evidence type="ECO:0000313" key="3">
    <source>
        <dbReference type="EMBL" id="CAG9312653.1"/>
    </source>
</evidence>
<dbReference type="SMART" id="SM00175">
    <property type="entry name" value="RAB"/>
    <property type="match status" value="1"/>
</dbReference>
<dbReference type="PANTHER" id="PTHR47977">
    <property type="entry name" value="RAS-RELATED PROTEIN RAB"/>
    <property type="match status" value="1"/>
</dbReference>
<dbReference type="GO" id="GO:0005525">
    <property type="term" value="F:GTP binding"/>
    <property type="evidence" value="ECO:0007669"/>
    <property type="project" value="UniProtKB-KW"/>
</dbReference>
<proteinExistence type="predicted"/>
<dbReference type="PROSITE" id="PS51421">
    <property type="entry name" value="RAS"/>
    <property type="match status" value="1"/>
</dbReference>
<accession>A0AAU9IWF3</accession>
<dbReference type="Gene3D" id="3.40.50.300">
    <property type="entry name" value="P-loop containing nucleotide triphosphate hydrolases"/>
    <property type="match status" value="1"/>
</dbReference>
<dbReference type="InterPro" id="IPR050227">
    <property type="entry name" value="Rab"/>
</dbReference>
<sequence length="202" mass="22881">MENTTFKVITLGNYGVGKTSLLLRAVDENPVISSNYMCTIGVDFKTKMHVLNGEPYKLMIWDTAGQEQFYHINRLYYSGCNGVILVYDITSFTSFEKINFFKDDFENYSDGKIPMVLVGNKCDCKDRQVTPEQGHDLAEKLEIPFLECSALTGIHINKVFDVLLQEIVKVASKEEPVSKTSFVINAIVKQPKKKIKQCCLSK</sequence>
<dbReference type="SMART" id="SM00176">
    <property type="entry name" value="RAN"/>
    <property type="match status" value="1"/>
</dbReference>
<dbReference type="NCBIfam" id="TIGR00231">
    <property type="entry name" value="small_GTP"/>
    <property type="match status" value="1"/>
</dbReference>
<dbReference type="InterPro" id="IPR001806">
    <property type="entry name" value="Small_GTPase"/>
</dbReference>
<evidence type="ECO:0000256" key="1">
    <source>
        <dbReference type="ARBA" id="ARBA00022741"/>
    </source>
</evidence>
<dbReference type="Pfam" id="PF00071">
    <property type="entry name" value="Ras"/>
    <property type="match status" value="1"/>
</dbReference>
<dbReference type="PROSITE" id="PS51419">
    <property type="entry name" value="RAB"/>
    <property type="match status" value="1"/>
</dbReference>
<evidence type="ECO:0000256" key="2">
    <source>
        <dbReference type="ARBA" id="ARBA00023134"/>
    </source>
</evidence>
<keyword evidence="4" id="KW-1185">Reference proteome</keyword>